<organism evidence="1 2">
    <name type="scientific">Sorghum bicolor</name>
    <name type="common">Sorghum</name>
    <name type="synonym">Sorghum vulgare</name>
    <dbReference type="NCBI Taxonomy" id="4558"/>
    <lineage>
        <taxon>Eukaryota</taxon>
        <taxon>Viridiplantae</taxon>
        <taxon>Streptophyta</taxon>
        <taxon>Embryophyta</taxon>
        <taxon>Tracheophyta</taxon>
        <taxon>Spermatophyta</taxon>
        <taxon>Magnoliopsida</taxon>
        <taxon>Liliopsida</taxon>
        <taxon>Poales</taxon>
        <taxon>Poaceae</taxon>
        <taxon>PACMAD clade</taxon>
        <taxon>Panicoideae</taxon>
        <taxon>Andropogonodae</taxon>
        <taxon>Andropogoneae</taxon>
        <taxon>Sorghinae</taxon>
        <taxon>Sorghum</taxon>
    </lineage>
</organism>
<dbReference type="EMBL" id="CM000760">
    <property type="protein sequence ID" value="OQU93302.1"/>
    <property type="molecule type" value="Genomic_DNA"/>
</dbReference>
<dbReference type="AlphaFoldDB" id="A0A1Z5SBK4"/>
<evidence type="ECO:0000313" key="1">
    <source>
        <dbReference type="EMBL" id="OQU93302.1"/>
    </source>
</evidence>
<protein>
    <submittedName>
        <fullName evidence="1">Uncharacterized protein</fullName>
    </submittedName>
</protein>
<dbReference type="Proteomes" id="UP000000768">
    <property type="component" value="Chromosome 1"/>
</dbReference>
<sequence length="146" mass="15683">MRDAPCHVTMSSPTNGAWKLLRQSVIAAAAVPWKLRVLVRCAGAGAAHLQYIRLRDCIAAIAWRLARVVSGHCCQWPSTALLHVSPWLPGTGHRWCACVGIASREPQGVAGSGVRRKMARPTSVEKNALLDGIWGSGTGQVFIAHL</sequence>
<gene>
    <name evidence="1" type="ORF">SORBI_3001G515750</name>
</gene>
<name>A0A1Z5SBK4_SORBI</name>
<dbReference type="Gramene" id="OQU93302">
    <property type="protein sequence ID" value="OQU93302"/>
    <property type="gene ID" value="SORBI_3001G515750"/>
</dbReference>
<reference evidence="1 2" key="1">
    <citation type="journal article" date="2009" name="Nature">
        <title>The Sorghum bicolor genome and the diversification of grasses.</title>
        <authorList>
            <person name="Paterson A.H."/>
            <person name="Bowers J.E."/>
            <person name="Bruggmann R."/>
            <person name="Dubchak I."/>
            <person name="Grimwood J."/>
            <person name="Gundlach H."/>
            <person name="Haberer G."/>
            <person name="Hellsten U."/>
            <person name="Mitros T."/>
            <person name="Poliakov A."/>
            <person name="Schmutz J."/>
            <person name="Spannagl M."/>
            <person name="Tang H."/>
            <person name="Wang X."/>
            <person name="Wicker T."/>
            <person name="Bharti A.K."/>
            <person name="Chapman J."/>
            <person name="Feltus F.A."/>
            <person name="Gowik U."/>
            <person name="Grigoriev I.V."/>
            <person name="Lyons E."/>
            <person name="Maher C.A."/>
            <person name="Martis M."/>
            <person name="Narechania A."/>
            <person name="Otillar R.P."/>
            <person name="Penning B.W."/>
            <person name="Salamov A.A."/>
            <person name="Wang Y."/>
            <person name="Zhang L."/>
            <person name="Carpita N.C."/>
            <person name="Freeling M."/>
            <person name="Gingle A.R."/>
            <person name="Hash C.T."/>
            <person name="Keller B."/>
            <person name="Klein P."/>
            <person name="Kresovich S."/>
            <person name="McCann M.C."/>
            <person name="Ming R."/>
            <person name="Peterson D.G."/>
            <person name="Mehboob-ur-Rahman"/>
            <person name="Ware D."/>
            <person name="Westhoff P."/>
            <person name="Mayer K.F."/>
            <person name="Messing J."/>
            <person name="Rokhsar D.S."/>
        </authorList>
    </citation>
    <scope>NUCLEOTIDE SEQUENCE [LARGE SCALE GENOMIC DNA]</scope>
    <source>
        <strain evidence="2">cv. BTx623</strain>
    </source>
</reference>
<keyword evidence="2" id="KW-1185">Reference proteome</keyword>
<accession>A0A1Z5SBK4</accession>
<dbReference type="InParanoid" id="A0A1Z5SBK4"/>
<evidence type="ECO:0000313" key="2">
    <source>
        <dbReference type="Proteomes" id="UP000000768"/>
    </source>
</evidence>
<reference evidence="2" key="2">
    <citation type="journal article" date="2018" name="Plant J.">
        <title>The Sorghum bicolor reference genome: improved assembly, gene annotations, a transcriptome atlas, and signatures of genome organization.</title>
        <authorList>
            <person name="McCormick R.F."/>
            <person name="Truong S.K."/>
            <person name="Sreedasyam A."/>
            <person name="Jenkins J."/>
            <person name="Shu S."/>
            <person name="Sims D."/>
            <person name="Kennedy M."/>
            <person name="Amirebrahimi M."/>
            <person name="Weers B.D."/>
            <person name="McKinley B."/>
            <person name="Mattison A."/>
            <person name="Morishige D.T."/>
            <person name="Grimwood J."/>
            <person name="Schmutz J."/>
            <person name="Mullet J.E."/>
        </authorList>
    </citation>
    <scope>NUCLEOTIDE SEQUENCE [LARGE SCALE GENOMIC DNA]</scope>
    <source>
        <strain evidence="2">cv. BTx623</strain>
    </source>
</reference>
<proteinExistence type="predicted"/>